<dbReference type="GO" id="GO:0005783">
    <property type="term" value="C:endoplasmic reticulum"/>
    <property type="evidence" value="ECO:0007669"/>
    <property type="project" value="TreeGrafter"/>
</dbReference>
<feature type="transmembrane region" description="Helical" evidence="1">
    <location>
        <begin position="490"/>
        <end position="509"/>
    </location>
</feature>
<dbReference type="VEuPathDB" id="MicrosporidiaDB:ECU03_1160"/>
<proteinExistence type="predicted"/>
<protein>
    <submittedName>
        <fullName evidence="3">Recessive suppressor of secretory defect</fullName>
    </submittedName>
</protein>
<dbReference type="GO" id="GO:0043812">
    <property type="term" value="F:phosphatidylinositol-4-phosphate phosphatase activity"/>
    <property type="evidence" value="ECO:0007669"/>
    <property type="project" value="TreeGrafter"/>
</dbReference>
<feature type="domain" description="SAC" evidence="2">
    <location>
        <begin position="128"/>
        <end position="394"/>
    </location>
</feature>
<dbReference type="PANTHER" id="PTHR45662:SF2">
    <property type="entry name" value="PHOSPHATIDYLINOSITOL-3-PHOSPHATASE SAC1"/>
    <property type="match status" value="1"/>
</dbReference>
<dbReference type="VEuPathDB" id="MicrosporidiaDB:AEWD_031100"/>
<dbReference type="GO" id="GO:0046856">
    <property type="term" value="P:phosphatidylinositol dephosphorylation"/>
    <property type="evidence" value="ECO:0007669"/>
    <property type="project" value="TreeGrafter"/>
</dbReference>
<dbReference type="Pfam" id="PF02383">
    <property type="entry name" value="Syja_N"/>
    <property type="match status" value="1"/>
</dbReference>
<organism evidence="3">
    <name type="scientific">Encephalitozoon cuniculi</name>
    <name type="common">Microsporidian parasite</name>
    <dbReference type="NCBI Taxonomy" id="6035"/>
    <lineage>
        <taxon>Eukaryota</taxon>
        <taxon>Fungi</taxon>
        <taxon>Fungi incertae sedis</taxon>
        <taxon>Microsporidia</taxon>
        <taxon>Unikaryonidae</taxon>
        <taxon>Encephalitozoon</taxon>
    </lineage>
</organism>
<name>M1JKC7_ENCCN</name>
<keyword evidence="1" id="KW-0812">Transmembrane</keyword>
<dbReference type="EMBL" id="KC513611">
    <property type="protein sequence ID" value="AGE95934.1"/>
    <property type="molecule type" value="Genomic_DNA"/>
</dbReference>
<dbReference type="AlphaFoldDB" id="M1JKC7"/>
<dbReference type="VEuPathDB" id="MicrosporidiaDB:AEWR_031100"/>
<evidence type="ECO:0000256" key="1">
    <source>
        <dbReference type="SAM" id="Phobius"/>
    </source>
</evidence>
<dbReference type="VEuPathDB" id="MicrosporidiaDB:M970_031100"/>
<feature type="transmembrane region" description="Helical" evidence="1">
    <location>
        <begin position="464"/>
        <end position="484"/>
    </location>
</feature>
<feature type="transmembrane region" description="Helical" evidence="1">
    <location>
        <begin position="152"/>
        <end position="174"/>
    </location>
</feature>
<accession>M1JKC7</accession>
<keyword evidence="1" id="KW-1133">Transmembrane helix</keyword>
<sequence>MDTGTNLKVTVSPEEIVFESINGNGTFAMKGQHIDSRKSAYHSYGVYGMITISKSSYLILVVDAVIRGMMYEHAVYEIRDVEIIQLTREKAKNFTNEMKNVKKFLEKTGIYFSTYPLYKTMSIKKDEDKDFLFNSLPLEKFLGHAGDKGSLFSVWCIQGFFGSVDIGTVCLRLISRRSWRRAGARYFSRGSDASGYVSNYVETEQIIYDGEKTVSHLQVRGSIPLIWEHVLGREYNPKIVVSDRKILHIADKVLRDKYGDVFYLNLIRNSGYEGILHCAYEKELLGNNKEGVHFNFFKEGGILEDDTRKKFLGLVEQALLSFGYHGPGSLQSGVIRTNCIDCLDRTNISQFIMGEIILEKQLSHFDIEDKKHFCEQAKCLWYDNGNSLSMQYSGSFALKSHFLSRKRQGVVDRLRDGIIGFQRYFINRLCHGSLQTTYEILTTDLDGKTIISYRDRVGTIRKTFLLLLITVCTASWVSTGIFIISLLCSTLAITLVTIAVVLIFLDSLIQKPRPRAPQ</sequence>
<evidence type="ECO:0000259" key="2">
    <source>
        <dbReference type="PROSITE" id="PS50275"/>
    </source>
</evidence>
<evidence type="ECO:0000313" key="3">
    <source>
        <dbReference type="EMBL" id="AGE95934.1"/>
    </source>
</evidence>
<dbReference type="PANTHER" id="PTHR45662">
    <property type="entry name" value="PHOSPHATIDYLINOSITIDE PHOSPHATASE SAC1"/>
    <property type="match status" value="1"/>
</dbReference>
<dbReference type="InterPro" id="IPR002013">
    <property type="entry name" value="SAC_dom"/>
</dbReference>
<dbReference type="PROSITE" id="PS50275">
    <property type="entry name" value="SAC"/>
    <property type="match status" value="1"/>
</dbReference>
<dbReference type="VEuPathDB" id="MicrosporidiaDB:AEWQ_031100"/>
<feature type="transmembrane region" description="Helical" evidence="1">
    <location>
        <begin position="44"/>
        <end position="66"/>
    </location>
</feature>
<keyword evidence="1" id="KW-0472">Membrane</keyword>
<reference evidence="3" key="1">
    <citation type="journal article" date="2013" name="Eukaryot. Cell">
        <title>Extremely Reduced Levels of Heterozygosity in the Vertebrate Pathogen Encephalitozoon cuniculi.</title>
        <authorList>
            <person name="Selman M."/>
            <person name="Sak B."/>
            <person name="Kvac M."/>
            <person name="Farinelli L."/>
            <person name="Weiss L.M."/>
            <person name="Corradi N."/>
        </authorList>
    </citation>
    <scope>NUCLEOTIDE SEQUENCE</scope>
</reference>
<gene>
    <name evidence="3" type="ORF">ECU03_1160</name>
</gene>